<evidence type="ECO:0008006" key="4">
    <source>
        <dbReference type="Google" id="ProtNLM"/>
    </source>
</evidence>
<sequence>MSTWVRVAPRSNLRYFAGVPMLLFGVVFTAVITDGIVDSLSHPTARPAMRVLGPVVAYSFLTAWFAVLWGIMRTGLYASGTGLRVRSELWRRTLRWDEIDQVEVARADERFGPPARYTIWIVPTRGRVVETPIQRDDGWRLFRPRSNAIPVPADEFAETVATLRTYLSRPDTRPP</sequence>
<organism evidence="2 3">
    <name type="scientific">Actinocatenispora comari</name>
    <dbReference type="NCBI Taxonomy" id="2807577"/>
    <lineage>
        <taxon>Bacteria</taxon>
        <taxon>Bacillati</taxon>
        <taxon>Actinomycetota</taxon>
        <taxon>Actinomycetes</taxon>
        <taxon>Micromonosporales</taxon>
        <taxon>Micromonosporaceae</taxon>
        <taxon>Actinocatenispora</taxon>
    </lineage>
</organism>
<dbReference type="RefSeq" id="WP_207128082.1">
    <property type="nucleotide sequence ID" value="NZ_BOPO01000117.1"/>
</dbReference>
<protein>
    <recommendedName>
        <fullName evidence="4">PH domain-containing protein</fullName>
    </recommendedName>
</protein>
<name>A0A8J4AGY2_9ACTN</name>
<evidence type="ECO:0000256" key="1">
    <source>
        <dbReference type="SAM" id="Phobius"/>
    </source>
</evidence>
<dbReference type="Proteomes" id="UP000614996">
    <property type="component" value="Unassembled WGS sequence"/>
</dbReference>
<gene>
    <name evidence="2" type="ORF">NUM_56890</name>
</gene>
<accession>A0A8J4AGY2</accession>
<keyword evidence="3" id="KW-1185">Reference proteome</keyword>
<reference evidence="3" key="1">
    <citation type="journal article" date="2021" name="Int. J. Syst. Evol. Microbiol.">
        <title>Actinocatenispora comari sp. nov., an endophytic actinomycete isolated from aerial parts of Comarum salesowianum.</title>
        <authorList>
            <person name="Oyunbileg N."/>
            <person name="Iizaka Y."/>
            <person name="Hamada M."/>
            <person name="Davaapurev B.O."/>
            <person name="Fukumoto A."/>
            <person name="Tsetseg B."/>
            <person name="Kato F."/>
            <person name="Tamura T."/>
            <person name="Batkhuu J."/>
            <person name="Anzai Y."/>
        </authorList>
    </citation>
    <scope>NUCLEOTIDE SEQUENCE [LARGE SCALE GENOMIC DNA]</scope>
    <source>
        <strain evidence="3">NUM-2625</strain>
    </source>
</reference>
<feature type="transmembrane region" description="Helical" evidence="1">
    <location>
        <begin position="12"/>
        <end position="32"/>
    </location>
</feature>
<feature type="transmembrane region" description="Helical" evidence="1">
    <location>
        <begin position="52"/>
        <end position="71"/>
    </location>
</feature>
<comment type="caution">
    <text evidence="2">The sequence shown here is derived from an EMBL/GenBank/DDBJ whole genome shotgun (WGS) entry which is preliminary data.</text>
</comment>
<evidence type="ECO:0000313" key="2">
    <source>
        <dbReference type="EMBL" id="GIL30435.1"/>
    </source>
</evidence>
<proteinExistence type="predicted"/>
<keyword evidence="1" id="KW-1133">Transmembrane helix</keyword>
<dbReference type="EMBL" id="BOPO01000117">
    <property type="protein sequence ID" value="GIL30435.1"/>
    <property type="molecule type" value="Genomic_DNA"/>
</dbReference>
<keyword evidence="1" id="KW-0812">Transmembrane</keyword>
<dbReference type="AlphaFoldDB" id="A0A8J4AGY2"/>
<evidence type="ECO:0000313" key="3">
    <source>
        <dbReference type="Proteomes" id="UP000614996"/>
    </source>
</evidence>
<keyword evidence="1" id="KW-0472">Membrane</keyword>